<dbReference type="EMBL" id="JBGOOT010000007">
    <property type="protein sequence ID" value="MEZ8195352.1"/>
    <property type="molecule type" value="Genomic_DNA"/>
</dbReference>
<dbReference type="Proteomes" id="UP001569153">
    <property type="component" value="Unassembled WGS sequence"/>
</dbReference>
<proteinExistence type="predicted"/>
<evidence type="ECO:0000313" key="2">
    <source>
        <dbReference type="EMBL" id="MEZ8195352.1"/>
    </source>
</evidence>
<keyword evidence="3" id="KW-1185">Reference proteome</keyword>
<evidence type="ECO:0000259" key="1">
    <source>
        <dbReference type="Pfam" id="PF20282"/>
    </source>
</evidence>
<protein>
    <submittedName>
        <fullName evidence="2">ABC-three component system protein</fullName>
    </submittedName>
</protein>
<reference evidence="2 3" key="1">
    <citation type="submission" date="2024-06" db="EMBL/GenBank/DDBJ databases">
        <authorList>
            <person name="Steensen K."/>
            <person name="Seneca J."/>
            <person name="Bartlau N."/>
            <person name="Yu A.X."/>
            <person name="Polz M.F."/>
        </authorList>
    </citation>
    <scope>NUCLEOTIDE SEQUENCE [LARGE SCALE GENOMIC DNA]</scope>
    <source>
        <strain evidence="2 3">FF146</strain>
    </source>
</reference>
<dbReference type="Gene3D" id="3.40.1350.10">
    <property type="match status" value="1"/>
</dbReference>
<accession>A0ABV4M755</accession>
<dbReference type="RefSeq" id="WP_257972417.1">
    <property type="nucleotide sequence ID" value="NZ_JBGOOT010000007.1"/>
</dbReference>
<name>A0ABV4M755_9VIBR</name>
<evidence type="ECO:0000313" key="3">
    <source>
        <dbReference type="Proteomes" id="UP001569153"/>
    </source>
</evidence>
<gene>
    <name evidence="2" type="ORF">ACED38_10680</name>
</gene>
<sequence>MYAIARSVKGSSKLQTTPVQNQIYTMSPDDWEHFIEEWMTYKSKEYFDFERLGGAGDQGRDVVGYVDNPVGSDCYTWDNFQCKHYGAPLSPSQIWVEIGKICYFSFNRDYSFPRKYYFIAPRGVGTKLSNLLKKPNELKSGLYENWDMYCKNGITDKKSIVLDEKLKTYIDELDFSVFDKIATIKIIIEHSKTQFHVTRFGTQLPKRPDTPKLSSVVGEHELIYVKKLLQAYDSHCSEKIVSVSNLDNHPKYNNHLKRSREDFLNAETLRNFSRDTLPKGEFERIQSQILSGVIDIVEDDHENGFDKVKEAVREAKRLQLPTSPLSSCLTINDRGGVCHQLANNNEISWCEDEC</sequence>
<organism evidence="2 3">
    <name type="scientific">Vibrio cortegadensis</name>
    <dbReference type="NCBI Taxonomy" id="1328770"/>
    <lineage>
        <taxon>Bacteria</taxon>
        <taxon>Pseudomonadati</taxon>
        <taxon>Pseudomonadota</taxon>
        <taxon>Gammaproteobacteria</taxon>
        <taxon>Vibrionales</taxon>
        <taxon>Vibrionaceae</taxon>
        <taxon>Vibrio</taxon>
    </lineage>
</organism>
<dbReference type="InterPro" id="IPR011856">
    <property type="entry name" value="tRNA_endonuc-like_dom_sf"/>
</dbReference>
<comment type="caution">
    <text evidence="2">The sequence shown here is derived from an EMBL/GenBank/DDBJ whole genome shotgun (WGS) entry which is preliminary data.</text>
</comment>
<feature type="domain" description="ABC-three component systems C-terminal" evidence="1">
    <location>
        <begin position="221"/>
        <end position="349"/>
    </location>
</feature>
<dbReference type="Pfam" id="PF20282">
    <property type="entry name" value="CTD6"/>
    <property type="match status" value="1"/>
</dbReference>
<dbReference type="InterPro" id="IPR046914">
    <property type="entry name" value="ABC-3C_CTD6"/>
</dbReference>